<evidence type="ECO:0000256" key="1">
    <source>
        <dbReference type="ARBA" id="ARBA00004123"/>
    </source>
</evidence>
<comment type="subcellular location">
    <subcellularLocation>
        <location evidence="1">Nucleus</location>
    </subcellularLocation>
</comment>
<dbReference type="Gene3D" id="3.30.40.10">
    <property type="entry name" value="Zinc/RING finger domain, C3HC4 (zinc finger)"/>
    <property type="match status" value="1"/>
</dbReference>
<accession>A0A9J5XFK6</accession>
<dbReference type="PANTHER" id="PTHR46309:SF1">
    <property type="entry name" value="PHD FINGER PROTEIN 12"/>
    <property type="match status" value="1"/>
</dbReference>
<dbReference type="InterPro" id="IPR042163">
    <property type="entry name" value="PHF12"/>
</dbReference>
<evidence type="ECO:0000256" key="7">
    <source>
        <dbReference type="SAM" id="MobiDB-lite"/>
    </source>
</evidence>
<feature type="domain" description="PHD-type" evidence="8">
    <location>
        <begin position="764"/>
        <end position="809"/>
    </location>
</feature>
<feature type="compositionally biased region" description="Basic residues" evidence="7">
    <location>
        <begin position="350"/>
        <end position="366"/>
    </location>
</feature>
<dbReference type="InterPro" id="IPR016181">
    <property type="entry name" value="Acyl_CoA_acyltransferase"/>
</dbReference>
<evidence type="ECO:0000259" key="8">
    <source>
        <dbReference type="PROSITE" id="PS50016"/>
    </source>
</evidence>
<evidence type="ECO:0000313" key="9">
    <source>
        <dbReference type="EMBL" id="KAG5587161.1"/>
    </source>
</evidence>
<sequence>MDEGLISGSVEKHGLDLNRDPSELMETDLTVIDLNSRQDLDLNESVKEVCENDDEIKGVIVDVDECDKVEVGVGEVGEEVEVKVEEENVVEVVVKKRRGRPKRVVGSAQLELEKKGLGLMSSGLSPSEEKMCDKGTAVGNGEEGQIEDNVAGEPHGKGDATKGKGRRGRKKKGLVASSPGGQTEEGRDDLVGFEGGKTMKAEDGIDSSTQVQVDENNVKGQDTPGRRGSGRKRLKVDYTELHEDEFTDDEEIDDSTDQCEIKPARRGRGRKRMKVEGTECLDDDDDQVKRQKVNTMGLFKRVLRSQTLAVTDGEKDVFEVKDAGLSSPKIDNKIDPSDKILKTRVNGNATRKKRGRPKLKGRRGRPPKMQGRNEISSLTSSQKNKSRGPKKGMNYEKADGSVRGSKHLKASQTSAVEGVVNIRKEKDTDQANAEANYEGPRDGQNRRFSSNPYRVKKSKLKRSKPEVMESGLREQKQVIRNQIIDMLVKAGWNIEYRPRLTRMYSDAIFYDPEGRQHWSVTLAYKKLKQKVESGDADDKTNSAFTPIPEEVFSTLFRVRKEKEIKGKKKKNDAGSKMSKKMTNKKFSKKLSAKNNSDNKGSVGSKTGYNSNVAVRRKKLGPNTEDGQRRKPCALLARSSQGGVDSDGDEFILYDGKRTLLAWMIDLGVIQCDAQVHYIYGGRKKVRHEGKIKGDGICCGCCGETLKLADFESHAGSKLGRPFQNVILQSGQSLLQCLVDSWNKQKEIDPIAFHSVDIVGDDPNDDTCNICGDGGDLICCDSCPSTFHQSCLDIQKLPSGDWRCVYCSCKFCGTVVRNSSENDVQDGMAVSELLTCHLCEGKFHLPCVPGDSALGFDTKDLSFCGKGCQKIFEGLQVLLGVKHDLDEGFCWRLLQHRDFGRDTNLTDDLVDIECNCKLAVAFSIMNECFVPIVDQRSKINVIQSVVYSCGSNFRRLNYKGFYTIILEKGDELICAASIRIHGNEVAEMPFIGTRYMYRRQRMCSRLLTAIETALCSLGVEKLVIPAIPELNETWTKVFGFKPLEKSKRQEMKYMSMIVFPGTDMLEKPLLKDQSSEGQVTSTGSNADAFSEVKLNQDDKSATFPVESSLDKADGVLNDTSECRNSLHSHASEPDAHQTERIANCSSAQSGYGTIPSDVTDEQHGMKMYQHCGGGMEGNALISSPVAPISIIHEEKAIHSMEDSKEAVSCLLKGEVECLNNDFDSVDKVCQGTSSVDWQNRNECHTLEVPAGKETVASSEMTSALMCDSTGSVKATSKASHQMEKVVDSLDLPVSNGYICDKTSTSDSSCLNSPLASQETSHEVMRGNINDHNEVSVDAHVLSLDSKSLHDVAQLSAKSTEELESCS</sequence>
<dbReference type="GO" id="GO:0006357">
    <property type="term" value="P:regulation of transcription by RNA polymerase II"/>
    <property type="evidence" value="ECO:0007669"/>
    <property type="project" value="TreeGrafter"/>
</dbReference>
<protein>
    <recommendedName>
        <fullName evidence="8">PHD-type domain-containing protein</fullName>
    </recommendedName>
</protein>
<evidence type="ECO:0000313" key="10">
    <source>
        <dbReference type="Proteomes" id="UP000824120"/>
    </source>
</evidence>
<feature type="compositionally biased region" description="Basic residues" evidence="7">
    <location>
        <begin position="577"/>
        <end position="591"/>
    </location>
</feature>
<evidence type="ECO:0000256" key="5">
    <source>
        <dbReference type="ARBA" id="ARBA00023242"/>
    </source>
</evidence>
<dbReference type="PANTHER" id="PTHR46309">
    <property type="entry name" value="PHD FINGER PROTEIN 12"/>
    <property type="match status" value="1"/>
</dbReference>
<feature type="region of interest" description="Disordered" evidence="7">
    <location>
        <begin position="345"/>
        <end position="471"/>
    </location>
</feature>
<feature type="compositionally biased region" description="Polar residues" evidence="7">
    <location>
        <begin position="592"/>
        <end position="612"/>
    </location>
</feature>
<feature type="region of interest" description="Disordered" evidence="7">
    <location>
        <begin position="563"/>
        <end position="631"/>
    </location>
</feature>
<dbReference type="Proteomes" id="UP000824120">
    <property type="component" value="Chromosome 9"/>
</dbReference>
<dbReference type="InterPro" id="IPR013083">
    <property type="entry name" value="Znf_RING/FYVE/PHD"/>
</dbReference>
<dbReference type="InterPro" id="IPR001965">
    <property type="entry name" value="Znf_PHD"/>
</dbReference>
<evidence type="ECO:0000256" key="4">
    <source>
        <dbReference type="ARBA" id="ARBA00022833"/>
    </source>
</evidence>
<keyword evidence="5" id="KW-0539">Nucleus</keyword>
<dbReference type="PROSITE" id="PS50016">
    <property type="entry name" value="ZF_PHD_2"/>
    <property type="match status" value="1"/>
</dbReference>
<dbReference type="Pfam" id="PF00628">
    <property type="entry name" value="PHD"/>
    <property type="match status" value="1"/>
</dbReference>
<evidence type="ECO:0000256" key="2">
    <source>
        <dbReference type="ARBA" id="ARBA00022723"/>
    </source>
</evidence>
<feature type="compositionally biased region" description="Polar residues" evidence="7">
    <location>
        <begin position="373"/>
        <end position="383"/>
    </location>
</feature>
<dbReference type="InterPro" id="IPR056511">
    <property type="entry name" value="IDM1_C"/>
</dbReference>
<dbReference type="EMBL" id="JACXVP010000009">
    <property type="protein sequence ID" value="KAG5587161.1"/>
    <property type="molecule type" value="Genomic_DNA"/>
</dbReference>
<feature type="compositionally biased region" description="Basic residues" evidence="7">
    <location>
        <begin position="163"/>
        <end position="173"/>
    </location>
</feature>
<name>A0A9J5XFK6_SOLCO</name>
<dbReference type="CDD" id="cd15539">
    <property type="entry name" value="PHD1_AIRE"/>
    <property type="match status" value="1"/>
</dbReference>
<keyword evidence="10" id="KW-1185">Reference proteome</keyword>
<dbReference type="GO" id="GO:0008270">
    <property type="term" value="F:zinc ion binding"/>
    <property type="evidence" value="ECO:0007669"/>
    <property type="project" value="UniProtKB-KW"/>
</dbReference>
<dbReference type="Pfam" id="PF16135">
    <property type="entry name" value="TDBD"/>
    <property type="match status" value="1"/>
</dbReference>
<dbReference type="GO" id="GO:0003714">
    <property type="term" value="F:transcription corepressor activity"/>
    <property type="evidence" value="ECO:0007669"/>
    <property type="project" value="InterPro"/>
</dbReference>
<dbReference type="InterPro" id="IPR019787">
    <property type="entry name" value="Znf_PHD-finger"/>
</dbReference>
<comment type="caution">
    <text evidence="9">The sequence shown here is derived from an EMBL/GenBank/DDBJ whole genome shotgun (WGS) entry which is preliminary data.</text>
</comment>
<evidence type="ECO:0000256" key="6">
    <source>
        <dbReference type="PROSITE-ProRule" id="PRU00146"/>
    </source>
</evidence>
<keyword evidence="2" id="KW-0479">Metal-binding</keyword>
<dbReference type="InterPro" id="IPR032308">
    <property type="entry name" value="TDBD"/>
</dbReference>
<organism evidence="9 10">
    <name type="scientific">Solanum commersonii</name>
    <name type="common">Commerson's wild potato</name>
    <name type="synonym">Commerson's nightshade</name>
    <dbReference type="NCBI Taxonomy" id="4109"/>
    <lineage>
        <taxon>Eukaryota</taxon>
        <taxon>Viridiplantae</taxon>
        <taxon>Streptophyta</taxon>
        <taxon>Embryophyta</taxon>
        <taxon>Tracheophyta</taxon>
        <taxon>Spermatophyta</taxon>
        <taxon>Magnoliopsida</taxon>
        <taxon>eudicotyledons</taxon>
        <taxon>Gunneridae</taxon>
        <taxon>Pentapetalae</taxon>
        <taxon>asterids</taxon>
        <taxon>lamiids</taxon>
        <taxon>Solanales</taxon>
        <taxon>Solanaceae</taxon>
        <taxon>Solanoideae</taxon>
        <taxon>Solaneae</taxon>
        <taxon>Solanum</taxon>
    </lineage>
</organism>
<dbReference type="OrthoDB" id="429143at2759"/>
<feature type="compositionally biased region" description="Polar residues" evidence="7">
    <location>
        <begin position="206"/>
        <end position="220"/>
    </location>
</feature>
<keyword evidence="4" id="KW-0862">Zinc</keyword>
<proteinExistence type="predicted"/>
<reference evidence="9 10" key="1">
    <citation type="submission" date="2020-09" db="EMBL/GenBank/DDBJ databases">
        <title>De no assembly of potato wild relative species, Solanum commersonii.</title>
        <authorList>
            <person name="Cho K."/>
        </authorList>
    </citation>
    <scope>NUCLEOTIDE SEQUENCE [LARGE SCALE GENOMIC DNA]</scope>
    <source>
        <strain evidence="9">LZ3.2</strain>
        <tissue evidence="9">Leaf</tissue>
    </source>
</reference>
<feature type="compositionally biased region" description="Basic residues" evidence="7">
    <location>
        <begin position="264"/>
        <end position="273"/>
    </location>
</feature>
<evidence type="ECO:0000256" key="3">
    <source>
        <dbReference type="ARBA" id="ARBA00022771"/>
    </source>
</evidence>
<feature type="compositionally biased region" description="Acidic residues" evidence="7">
    <location>
        <begin position="242"/>
        <end position="257"/>
    </location>
</feature>
<dbReference type="Pfam" id="PF23209">
    <property type="entry name" value="IDM1_C"/>
    <property type="match status" value="1"/>
</dbReference>
<feature type="region of interest" description="Disordered" evidence="7">
    <location>
        <begin position="119"/>
        <end position="281"/>
    </location>
</feature>
<keyword evidence="3 6" id="KW-0863">Zinc-finger</keyword>
<dbReference type="SUPFAM" id="SSF57903">
    <property type="entry name" value="FYVE/PHD zinc finger"/>
    <property type="match status" value="1"/>
</dbReference>
<gene>
    <name evidence="9" type="ORF">H5410_047595</name>
</gene>
<dbReference type="GO" id="GO:0005634">
    <property type="term" value="C:nucleus"/>
    <property type="evidence" value="ECO:0007669"/>
    <property type="project" value="UniProtKB-SubCell"/>
</dbReference>
<dbReference type="InterPro" id="IPR011011">
    <property type="entry name" value="Znf_FYVE_PHD"/>
</dbReference>
<dbReference type="SUPFAM" id="SSF55729">
    <property type="entry name" value="Acyl-CoA N-acyltransferases (Nat)"/>
    <property type="match status" value="1"/>
</dbReference>
<dbReference type="SMART" id="SM00249">
    <property type="entry name" value="PHD"/>
    <property type="match status" value="2"/>
</dbReference>